<dbReference type="GO" id="GO:0009306">
    <property type="term" value="P:protein secretion"/>
    <property type="evidence" value="ECO:0007669"/>
    <property type="project" value="InterPro"/>
</dbReference>
<dbReference type="OrthoDB" id="9807950at2"/>
<comment type="function">
    <text evidence="12 13">Required for formation of the rod structure in the basal body of the flagellar apparatus. Together with FliI and FliH, may constitute the export apparatus of flagellin.</text>
</comment>
<dbReference type="AlphaFoldDB" id="A0A1G8YWG7"/>
<dbReference type="EMBL" id="FNEM01000018">
    <property type="protein sequence ID" value="SDK07131.1"/>
    <property type="molecule type" value="Genomic_DNA"/>
</dbReference>
<dbReference type="Gene3D" id="6.10.250.2080">
    <property type="match status" value="1"/>
</dbReference>
<evidence type="ECO:0000256" key="6">
    <source>
        <dbReference type="ARBA" id="ARBA00022692"/>
    </source>
</evidence>
<keyword evidence="15" id="KW-0966">Cell projection</keyword>
<evidence type="ECO:0000256" key="4">
    <source>
        <dbReference type="ARBA" id="ARBA00022448"/>
    </source>
</evidence>
<protein>
    <recommendedName>
        <fullName evidence="3 13">Flagellar biosynthetic protein FlhB</fullName>
    </recommendedName>
</protein>
<dbReference type="GO" id="GO:0005886">
    <property type="term" value="C:plasma membrane"/>
    <property type="evidence" value="ECO:0007669"/>
    <property type="project" value="UniProtKB-SubCell"/>
</dbReference>
<keyword evidence="8 13" id="KW-0653">Protein transport</keyword>
<dbReference type="InterPro" id="IPR006135">
    <property type="entry name" value="T3SS_substrate_exporter"/>
</dbReference>
<comment type="similarity">
    <text evidence="2 13">Belongs to the type III secretion exporter family.</text>
</comment>
<evidence type="ECO:0000256" key="1">
    <source>
        <dbReference type="ARBA" id="ARBA00004651"/>
    </source>
</evidence>
<feature type="transmembrane region" description="Helical" evidence="13">
    <location>
        <begin position="147"/>
        <end position="165"/>
    </location>
</feature>
<feature type="region of interest" description="Disordered" evidence="14">
    <location>
        <begin position="357"/>
        <end position="389"/>
    </location>
</feature>
<dbReference type="GO" id="GO:0044780">
    <property type="term" value="P:bacterial-type flagellum assembly"/>
    <property type="evidence" value="ECO:0007669"/>
    <property type="project" value="InterPro"/>
</dbReference>
<accession>A0A1G8YWG7</accession>
<evidence type="ECO:0000313" key="15">
    <source>
        <dbReference type="EMBL" id="SDK07131.1"/>
    </source>
</evidence>
<keyword evidence="11 13" id="KW-1006">Bacterial flagellum protein export</keyword>
<evidence type="ECO:0000256" key="8">
    <source>
        <dbReference type="ARBA" id="ARBA00022927"/>
    </source>
</evidence>
<evidence type="ECO:0000256" key="2">
    <source>
        <dbReference type="ARBA" id="ARBA00010690"/>
    </source>
</evidence>
<keyword evidence="6 13" id="KW-0812">Transmembrane</keyword>
<dbReference type="Pfam" id="PF01312">
    <property type="entry name" value="Bac_export_2"/>
    <property type="match status" value="1"/>
</dbReference>
<evidence type="ECO:0000313" key="16">
    <source>
        <dbReference type="Proteomes" id="UP000199527"/>
    </source>
</evidence>
<keyword evidence="7 13" id="KW-1005">Bacterial flagellum biogenesis</keyword>
<evidence type="ECO:0000256" key="13">
    <source>
        <dbReference type="RuleBase" id="RU364091"/>
    </source>
</evidence>
<keyword evidence="16" id="KW-1185">Reference proteome</keyword>
<dbReference type="InterPro" id="IPR006136">
    <property type="entry name" value="FlhB"/>
</dbReference>
<feature type="transmembrane region" description="Helical" evidence="13">
    <location>
        <begin position="195"/>
        <end position="215"/>
    </location>
</feature>
<dbReference type="PRINTS" id="PR00950">
    <property type="entry name" value="TYPE3IMSPROT"/>
</dbReference>
<evidence type="ECO:0000256" key="9">
    <source>
        <dbReference type="ARBA" id="ARBA00022989"/>
    </source>
</evidence>
<feature type="compositionally biased region" description="Basic and acidic residues" evidence="14">
    <location>
        <begin position="7"/>
        <end position="30"/>
    </location>
</feature>
<evidence type="ECO:0000256" key="5">
    <source>
        <dbReference type="ARBA" id="ARBA00022475"/>
    </source>
</evidence>
<dbReference type="SUPFAM" id="SSF160544">
    <property type="entry name" value="EscU C-terminal domain-like"/>
    <property type="match status" value="1"/>
</dbReference>
<name>A0A1G8YWG7_9GAMM</name>
<organism evidence="15 16">
    <name type="scientific">Ferrimonas sediminum</name>
    <dbReference type="NCBI Taxonomy" id="718193"/>
    <lineage>
        <taxon>Bacteria</taxon>
        <taxon>Pseudomonadati</taxon>
        <taxon>Pseudomonadota</taxon>
        <taxon>Gammaproteobacteria</taxon>
        <taxon>Alteromonadales</taxon>
        <taxon>Ferrimonadaceae</taxon>
        <taxon>Ferrimonas</taxon>
    </lineage>
</organism>
<reference evidence="16" key="1">
    <citation type="submission" date="2016-10" db="EMBL/GenBank/DDBJ databases">
        <authorList>
            <person name="Varghese N."/>
            <person name="Submissions S."/>
        </authorList>
    </citation>
    <scope>NUCLEOTIDE SEQUENCE [LARGE SCALE GENOMIC DNA]</scope>
    <source>
        <strain evidence="16">DSM 23317</strain>
    </source>
</reference>
<dbReference type="FunFam" id="3.40.1690.10:FF:000001">
    <property type="entry name" value="Flagellar biosynthetic protein FlhB"/>
    <property type="match status" value="1"/>
</dbReference>
<comment type="subcellular location">
    <subcellularLocation>
        <location evidence="1">Cell membrane</location>
        <topology evidence="1">Multi-pass membrane protein</topology>
    </subcellularLocation>
</comment>
<evidence type="ECO:0000256" key="10">
    <source>
        <dbReference type="ARBA" id="ARBA00023136"/>
    </source>
</evidence>
<dbReference type="NCBIfam" id="TIGR00328">
    <property type="entry name" value="flhB"/>
    <property type="match status" value="1"/>
</dbReference>
<keyword evidence="10 13" id="KW-0472">Membrane</keyword>
<evidence type="ECO:0000256" key="12">
    <source>
        <dbReference type="ARBA" id="ARBA00025078"/>
    </source>
</evidence>
<gene>
    <name evidence="13" type="primary">flhB</name>
    <name evidence="15" type="ORF">SAMN04488540_11861</name>
</gene>
<keyword evidence="4 13" id="KW-0813">Transport</keyword>
<dbReference type="Gene3D" id="3.40.1690.10">
    <property type="entry name" value="secretion proteins EscU"/>
    <property type="match status" value="1"/>
</dbReference>
<evidence type="ECO:0000256" key="11">
    <source>
        <dbReference type="ARBA" id="ARBA00023225"/>
    </source>
</evidence>
<dbReference type="InterPro" id="IPR029025">
    <property type="entry name" value="T3SS_substrate_exporter_C"/>
</dbReference>
<dbReference type="PANTHER" id="PTHR30531">
    <property type="entry name" value="FLAGELLAR BIOSYNTHETIC PROTEIN FLHB"/>
    <property type="match status" value="1"/>
</dbReference>
<feature type="transmembrane region" description="Helical" evidence="13">
    <location>
        <begin position="37"/>
        <end position="61"/>
    </location>
</feature>
<evidence type="ECO:0000256" key="3">
    <source>
        <dbReference type="ARBA" id="ARBA00021622"/>
    </source>
</evidence>
<proteinExistence type="inferred from homology"/>
<dbReference type="PANTHER" id="PTHR30531:SF12">
    <property type="entry name" value="FLAGELLAR BIOSYNTHETIC PROTEIN FLHB"/>
    <property type="match status" value="1"/>
</dbReference>
<dbReference type="Proteomes" id="UP000199527">
    <property type="component" value="Unassembled WGS sequence"/>
</dbReference>
<feature type="region of interest" description="Disordered" evidence="14">
    <location>
        <begin position="1"/>
        <end position="30"/>
    </location>
</feature>
<keyword evidence="15" id="KW-0969">Cilium</keyword>
<keyword evidence="5 13" id="KW-1003">Cell membrane</keyword>
<evidence type="ECO:0000256" key="7">
    <source>
        <dbReference type="ARBA" id="ARBA00022795"/>
    </source>
</evidence>
<keyword evidence="15" id="KW-0282">Flagellum</keyword>
<sequence>MAENSSDQEKTEDPTPKRLQQAREKGQVPRSKEMGTAFVLMGAAIAMMIFGQAIAQSMISLATSLFSRNRAQVFDVSEMTRVFGEIVMAVGLPVLGFVVFLTVAAFVGNTLLGGMTFSWKAAAPKMSKFNPINGFKRMFGVQAVVELVKAVAKFAVVAVVAWMLLTIYFDEIMALSTGTTFGAIAGSVALLNKLFIILCCSLMLIVIIDAPYQVWNHTKQLKMTKQEIKDEHKDSEGKPEVKGRIRQLQREMSQRRMMSEVPQADVVVVNPTHYSVALKYDKAKARAPLVVAKGTDEVALKIREIAREYEVPVISSPQLARAVYYSTKLNKQIPDGLFTAVAQILAYVFQLKQFQKGRSGRPVPLPNTLPIPDELQMDSDGNPLKPDSD</sequence>
<keyword evidence="9 13" id="KW-1133">Transmembrane helix</keyword>
<dbReference type="RefSeq" id="WP_090367520.1">
    <property type="nucleotide sequence ID" value="NZ_FNEM01000018.1"/>
</dbReference>
<feature type="transmembrane region" description="Helical" evidence="13">
    <location>
        <begin position="82"/>
        <end position="107"/>
    </location>
</feature>
<evidence type="ECO:0000256" key="14">
    <source>
        <dbReference type="SAM" id="MobiDB-lite"/>
    </source>
</evidence>